<sequence>MAQVLQTIDVSVPVNISYNQWTQFEEFSKFLSVVESITQQDDKHNHWVVSIAGNTREFDTVISEQLPDDRIAWTSTGGEVNHAGVVTFHKLSDTSSRVAVQIDWDPSGLVEKAGAALNIPDSAVKHELENFKKYIETEGSADGAWRGTIAN</sequence>
<evidence type="ECO:0000259" key="1">
    <source>
        <dbReference type="Pfam" id="PF03364"/>
    </source>
</evidence>
<dbReference type="InterPro" id="IPR047137">
    <property type="entry name" value="ORF3"/>
</dbReference>
<dbReference type="Proteomes" id="UP000219440">
    <property type="component" value="Unassembled WGS sequence"/>
</dbReference>
<dbReference type="PANTHER" id="PTHR33824:SF7">
    <property type="entry name" value="POLYKETIDE CYCLASE_DEHYDRASE AND LIPID TRANSPORT SUPERFAMILY PROTEIN"/>
    <property type="match status" value="1"/>
</dbReference>
<dbReference type="CDD" id="cd07817">
    <property type="entry name" value="SRPBCC_8"/>
    <property type="match status" value="1"/>
</dbReference>
<proteinExistence type="predicted"/>
<dbReference type="RefSeq" id="WP_097061926.1">
    <property type="nucleotide sequence ID" value="NZ_BMLC01000001.1"/>
</dbReference>
<dbReference type="OrthoDB" id="3695445at2"/>
<evidence type="ECO:0000313" key="3">
    <source>
        <dbReference type="Proteomes" id="UP000219440"/>
    </source>
</evidence>
<dbReference type="SUPFAM" id="SSF55961">
    <property type="entry name" value="Bet v1-like"/>
    <property type="match status" value="1"/>
</dbReference>
<accession>A0A2C9A397</accession>
<evidence type="ECO:0000313" key="2">
    <source>
        <dbReference type="EMBL" id="SOE73902.1"/>
    </source>
</evidence>
<reference evidence="2 3" key="1">
    <citation type="submission" date="2017-09" db="EMBL/GenBank/DDBJ databases">
        <authorList>
            <person name="Ehlers B."/>
            <person name="Leendertz F.H."/>
        </authorList>
    </citation>
    <scope>NUCLEOTIDE SEQUENCE [LARGE SCALE GENOMIC DNA]</scope>
    <source>
        <strain evidence="2 3">CGMCC 1.05381</strain>
    </source>
</reference>
<feature type="domain" description="Coenzyme Q-binding protein COQ10 START" evidence="1">
    <location>
        <begin position="10"/>
        <end position="119"/>
    </location>
</feature>
<dbReference type="AlphaFoldDB" id="A0A2C9A397"/>
<dbReference type="Gene3D" id="3.30.530.20">
    <property type="match status" value="1"/>
</dbReference>
<dbReference type="Pfam" id="PF03364">
    <property type="entry name" value="Polyketide_cyc"/>
    <property type="match status" value="1"/>
</dbReference>
<gene>
    <name evidence="2" type="ORF">SAMN06296378_2882</name>
</gene>
<keyword evidence="3" id="KW-1185">Reference proteome</keyword>
<dbReference type="PANTHER" id="PTHR33824">
    <property type="entry name" value="POLYKETIDE CYCLASE/DEHYDRASE AND LIPID TRANSPORT SUPERFAMILY PROTEIN"/>
    <property type="match status" value="1"/>
</dbReference>
<dbReference type="InterPro" id="IPR023393">
    <property type="entry name" value="START-like_dom_sf"/>
</dbReference>
<protein>
    <submittedName>
        <fullName evidence="2">Polyketide cyclase / dehydrase and lipid transport</fullName>
    </submittedName>
</protein>
<name>A0A2C9A397_9MICO</name>
<organism evidence="2 3">
    <name type="scientific">Salinibacterium xinjiangense</name>
    <dbReference type="NCBI Taxonomy" id="386302"/>
    <lineage>
        <taxon>Bacteria</taxon>
        <taxon>Bacillati</taxon>
        <taxon>Actinomycetota</taxon>
        <taxon>Actinomycetes</taxon>
        <taxon>Micrococcales</taxon>
        <taxon>Microbacteriaceae</taxon>
        <taxon>Salinibacterium</taxon>
    </lineage>
</organism>
<dbReference type="InterPro" id="IPR005031">
    <property type="entry name" value="COQ10_START"/>
</dbReference>
<dbReference type="EMBL" id="OCST01000006">
    <property type="protein sequence ID" value="SOE73902.1"/>
    <property type="molecule type" value="Genomic_DNA"/>
</dbReference>